<dbReference type="InterPro" id="IPR026850">
    <property type="entry name" value="FANCL_C"/>
</dbReference>
<keyword evidence="3" id="KW-0808">Transferase</keyword>
<keyword evidence="4" id="KW-1185">Reference proteome</keyword>
<protein>
    <submittedName>
        <fullName evidence="3">E3 ubiquitin-protein ligase FANCL</fullName>
        <ecNumber evidence="3">2.3.2.27</ecNumber>
    </submittedName>
</protein>
<organism evidence="3 4">
    <name type="scientific">Blattamonas nauphoetae</name>
    <dbReference type="NCBI Taxonomy" id="2049346"/>
    <lineage>
        <taxon>Eukaryota</taxon>
        <taxon>Metamonada</taxon>
        <taxon>Preaxostyla</taxon>
        <taxon>Oxymonadida</taxon>
        <taxon>Blattamonas</taxon>
    </lineage>
</organism>
<dbReference type="SUPFAM" id="SSF57850">
    <property type="entry name" value="RING/U-box"/>
    <property type="match status" value="1"/>
</dbReference>
<dbReference type="CDD" id="cd23832">
    <property type="entry name" value="DRWD-C_FANCL"/>
    <property type="match status" value="1"/>
</dbReference>
<accession>A0ABQ9XD15</accession>
<keyword evidence="1" id="KW-0862">Zinc</keyword>
<evidence type="ECO:0000256" key="1">
    <source>
        <dbReference type="PROSITE-ProRule" id="PRU00175"/>
    </source>
</evidence>
<dbReference type="InterPro" id="IPR044037">
    <property type="entry name" value="FANCL_d3"/>
</dbReference>
<dbReference type="InterPro" id="IPR019162">
    <property type="entry name" value="FancL_WD-rpt_cont_dom"/>
</dbReference>
<dbReference type="Gene3D" id="3.30.40.10">
    <property type="entry name" value="Zinc/RING finger domain, C3HC4 (zinc finger)"/>
    <property type="match status" value="1"/>
</dbReference>
<dbReference type="InterPro" id="IPR043003">
    <property type="entry name" value="FANCL_d3_sf"/>
</dbReference>
<evidence type="ECO:0000259" key="2">
    <source>
        <dbReference type="PROSITE" id="PS50089"/>
    </source>
</evidence>
<gene>
    <name evidence="3" type="ORF">BLNAU_14639</name>
</gene>
<dbReference type="SMART" id="SM01197">
    <property type="entry name" value="FANCL_C"/>
    <property type="match status" value="1"/>
</dbReference>
<keyword evidence="1" id="KW-0863">Zinc-finger</keyword>
<dbReference type="Gene3D" id="3.10.110.20">
    <property type="entry name" value="RWD domain-like"/>
    <property type="match status" value="1"/>
</dbReference>
<dbReference type="EMBL" id="JARBJD010000136">
    <property type="protein sequence ID" value="KAK2950398.1"/>
    <property type="molecule type" value="Genomic_DNA"/>
</dbReference>
<dbReference type="InterPro" id="IPR013083">
    <property type="entry name" value="Znf_RING/FYVE/PHD"/>
</dbReference>
<dbReference type="InterPro" id="IPR001841">
    <property type="entry name" value="Znf_RING"/>
</dbReference>
<dbReference type="GO" id="GO:0061630">
    <property type="term" value="F:ubiquitin protein ligase activity"/>
    <property type="evidence" value="ECO:0007669"/>
    <property type="project" value="UniProtKB-EC"/>
</dbReference>
<dbReference type="Pfam" id="PF18891">
    <property type="entry name" value="FANCL_d3"/>
    <property type="match status" value="1"/>
</dbReference>
<dbReference type="PANTHER" id="PTHR13206">
    <property type="entry name" value="UBIQUITIN LIGASE PROTEIN PHF9 FANCONI ANEMIA GROUP L PROTEIN"/>
    <property type="match status" value="1"/>
</dbReference>
<evidence type="ECO:0000313" key="4">
    <source>
        <dbReference type="Proteomes" id="UP001281761"/>
    </source>
</evidence>
<comment type="caution">
    <text evidence="3">The sequence shown here is derived from an EMBL/GenBank/DDBJ whole genome shotgun (WGS) entry which is preliminary data.</text>
</comment>
<dbReference type="PROSITE" id="PS50089">
    <property type="entry name" value="ZF_RING_2"/>
    <property type="match status" value="1"/>
</dbReference>
<dbReference type="InterPro" id="IPR026848">
    <property type="entry name" value="Fancl"/>
</dbReference>
<dbReference type="EC" id="2.3.2.27" evidence="3"/>
<sequence>MALYQNEGPDLECLLHFEDRGTMNQELVITEKFPLMFRVPDTQHWCGYISVLGKEFSLSVEIPESESLSQATISCSDDMRILLQGKEFNLCEKLTQRSSVLDFLVDLSELLRACVLSDVSGQLGHPTPSPGSINFDRIELITKELRQITNCTLISSNPLFTHLLFRTLEPSSIPFEISVPIQYPLEIPQILGAFPVNVTPIPVFEKRCKQYPGVTDHVTLFDCTDAVVTMTEECSGFFEIIHEIDKTFMVIDPLHPTFSDKHRRIIIEPNLSSVIQFDPLSMTTPPKFTFFGTLELASMYENRLSQNLQFWDPQASITHNLELMFGVQLPKSTSQPQSSSTFDSVDLAGCCGICYEIHPDEEENSEEFADLYCPNKQCSKAFHPSCLRRWFQTQTVQQTSFNTLFGQCPYCHQNVGVPIR</sequence>
<dbReference type="CDD" id="cd23786">
    <property type="entry name" value="ELF_FANCL"/>
    <property type="match status" value="1"/>
</dbReference>
<dbReference type="Proteomes" id="UP001281761">
    <property type="component" value="Unassembled WGS sequence"/>
</dbReference>
<dbReference type="PANTHER" id="PTHR13206:SF0">
    <property type="entry name" value="E3 UBIQUITIN-PROTEIN LIGASE FANCL"/>
    <property type="match status" value="1"/>
</dbReference>
<reference evidence="3 4" key="1">
    <citation type="journal article" date="2022" name="bioRxiv">
        <title>Genomics of Preaxostyla Flagellates Illuminates Evolutionary Transitions and the Path Towards Mitochondrial Loss.</title>
        <authorList>
            <person name="Novak L.V.F."/>
            <person name="Treitli S.C."/>
            <person name="Pyrih J."/>
            <person name="Halakuc P."/>
            <person name="Pipaliya S.V."/>
            <person name="Vacek V."/>
            <person name="Brzon O."/>
            <person name="Soukal P."/>
            <person name="Eme L."/>
            <person name="Dacks J.B."/>
            <person name="Karnkowska A."/>
            <person name="Elias M."/>
            <person name="Hampl V."/>
        </authorList>
    </citation>
    <scope>NUCLEOTIDE SEQUENCE [LARGE SCALE GENOMIC DNA]</scope>
    <source>
        <strain evidence="3">NAU3</strain>
        <tissue evidence="3">Gut</tissue>
    </source>
</reference>
<keyword evidence="1" id="KW-0479">Metal-binding</keyword>
<feature type="domain" description="RING-type" evidence="2">
    <location>
        <begin position="351"/>
        <end position="412"/>
    </location>
</feature>
<keyword evidence="3" id="KW-0012">Acyltransferase</keyword>
<evidence type="ECO:0000313" key="3">
    <source>
        <dbReference type="EMBL" id="KAK2950398.1"/>
    </source>
</evidence>
<dbReference type="Pfam" id="PF09765">
    <property type="entry name" value="FANCL_d1"/>
    <property type="match status" value="1"/>
</dbReference>
<proteinExistence type="predicted"/>
<dbReference type="Pfam" id="PF11793">
    <property type="entry name" value="FANCL_C"/>
    <property type="match status" value="1"/>
</dbReference>
<name>A0ABQ9XD15_9EUKA</name>